<dbReference type="InterPro" id="IPR050659">
    <property type="entry name" value="Peptidase_M24B"/>
</dbReference>
<dbReference type="RefSeq" id="WP_322473360.1">
    <property type="nucleotide sequence ID" value="NZ_JBHRZG010000007.1"/>
</dbReference>
<comment type="caution">
    <text evidence="2">The sequence shown here is derived from an EMBL/GenBank/DDBJ whole genome shotgun (WGS) entry which is preliminary data.</text>
</comment>
<dbReference type="CDD" id="cd01066">
    <property type="entry name" value="APP_MetAP"/>
    <property type="match status" value="1"/>
</dbReference>
<evidence type="ECO:0000259" key="1">
    <source>
        <dbReference type="Pfam" id="PF00557"/>
    </source>
</evidence>
<reference evidence="3" key="1">
    <citation type="journal article" date="2019" name="Int. J. Syst. Evol. Microbiol.">
        <title>The Global Catalogue of Microorganisms (GCM) 10K type strain sequencing project: providing services to taxonomists for standard genome sequencing and annotation.</title>
        <authorList>
            <consortium name="The Broad Institute Genomics Platform"/>
            <consortium name="The Broad Institute Genome Sequencing Center for Infectious Disease"/>
            <person name="Wu L."/>
            <person name="Ma J."/>
        </authorList>
    </citation>
    <scope>NUCLEOTIDE SEQUENCE [LARGE SCALE GENOMIC DNA]</scope>
    <source>
        <strain evidence="3">CCTCC AB 2017081</strain>
    </source>
</reference>
<name>A0ABV7Z698_9DEIO</name>
<dbReference type="PANTHER" id="PTHR46112">
    <property type="entry name" value="AMINOPEPTIDASE"/>
    <property type="match status" value="1"/>
</dbReference>
<protein>
    <submittedName>
        <fullName evidence="2">M24 family metallopeptidase</fullName>
    </submittedName>
</protein>
<dbReference type="InterPro" id="IPR029149">
    <property type="entry name" value="Creatin/AminoP/Spt16_N"/>
</dbReference>
<evidence type="ECO:0000313" key="2">
    <source>
        <dbReference type="EMBL" id="MFC3832589.1"/>
    </source>
</evidence>
<organism evidence="2 3">
    <name type="scientific">Deinococcus rufus</name>
    <dbReference type="NCBI Taxonomy" id="2136097"/>
    <lineage>
        <taxon>Bacteria</taxon>
        <taxon>Thermotogati</taxon>
        <taxon>Deinococcota</taxon>
        <taxon>Deinococci</taxon>
        <taxon>Deinococcales</taxon>
        <taxon>Deinococcaceae</taxon>
        <taxon>Deinococcus</taxon>
    </lineage>
</organism>
<dbReference type="InterPro" id="IPR036005">
    <property type="entry name" value="Creatinase/aminopeptidase-like"/>
</dbReference>
<evidence type="ECO:0000313" key="3">
    <source>
        <dbReference type="Proteomes" id="UP001595803"/>
    </source>
</evidence>
<proteinExistence type="predicted"/>
<accession>A0ABV7Z698</accession>
<keyword evidence="3" id="KW-1185">Reference proteome</keyword>
<sequence length="409" mass="44097">MTSPISRMQAALAATDLDGWLVYDFRGLNPHAGTVLGLPSGAFLTRRFFVYVPREGQATVLHNHIEGGTWRSMTQDWEAQLRAFGEHAELDAALRDVVAGKRVAMEYSPGGEVPYVSRVDAGTLERVRAAGAAEVVSSADLLQAFLTWSPDDLAAHRRAVDVLMAAKDAAFELIHDRLKAGQPVTELDAQAVIMERIAAAGMDAGHPVNVSFGVNAADSHYEPSPEVHATLQPGQCVLIDLWAQEPGRPFADVTWVGYAGQPTAEYLDAWNAVASARDAALKLIDGAYGRDGWGRVQGWMADRAARSAMGETWEPYFLHRTGHDLGVTIHGAGANLDDYETHDTRALTPGLCVTVEPGTYPAARGFGIRSEVDVYLSPDGPEVTTPIQRSPFVLGEGEWVDVRAAALNS</sequence>
<dbReference type="EMBL" id="JBHRZG010000007">
    <property type="protein sequence ID" value="MFC3832589.1"/>
    <property type="molecule type" value="Genomic_DNA"/>
</dbReference>
<dbReference type="SUPFAM" id="SSF53092">
    <property type="entry name" value="Creatinase/prolidase N-terminal domain"/>
    <property type="match status" value="1"/>
</dbReference>
<dbReference type="Gene3D" id="3.90.230.10">
    <property type="entry name" value="Creatinase/methionine aminopeptidase superfamily"/>
    <property type="match status" value="1"/>
</dbReference>
<dbReference type="InterPro" id="IPR000994">
    <property type="entry name" value="Pept_M24"/>
</dbReference>
<dbReference type="PANTHER" id="PTHR46112:SF3">
    <property type="entry name" value="AMINOPEPTIDASE YPDF"/>
    <property type="match status" value="1"/>
</dbReference>
<feature type="domain" description="Peptidase M24" evidence="1">
    <location>
        <begin position="156"/>
        <end position="376"/>
    </location>
</feature>
<gene>
    <name evidence="2" type="ORF">ACFOSB_06930</name>
</gene>
<dbReference type="Pfam" id="PF00557">
    <property type="entry name" value="Peptidase_M24"/>
    <property type="match status" value="1"/>
</dbReference>
<dbReference type="SUPFAM" id="SSF55920">
    <property type="entry name" value="Creatinase/aminopeptidase"/>
    <property type="match status" value="1"/>
</dbReference>
<dbReference type="Proteomes" id="UP001595803">
    <property type="component" value="Unassembled WGS sequence"/>
</dbReference>